<dbReference type="GO" id="GO:0005737">
    <property type="term" value="C:cytoplasm"/>
    <property type="evidence" value="ECO:0007669"/>
    <property type="project" value="TreeGrafter"/>
</dbReference>
<dbReference type="InterPro" id="IPR054596">
    <property type="entry name" value="PARP14_WWE"/>
</dbReference>
<evidence type="ECO:0000256" key="6">
    <source>
        <dbReference type="ARBA" id="ARBA00024347"/>
    </source>
</evidence>
<dbReference type="Gene3D" id="3.30.720.50">
    <property type="match status" value="1"/>
</dbReference>
<evidence type="ECO:0000313" key="10">
    <source>
        <dbReference type="EMBL" id="KAK2871255.1"/>
    </source>
</evidence>
<dbReference type="PANTHER" id="PTHR14453">
    <property type="entry name" value="PARP/ZINC FINGER CCCH TYPE DOMAIN CONTAINING PROTEIN"/>
    <property type="match status" value="1"/>
</dbReference>
<dbReference type="AlphaFoldDB" id="A0AA88P0I4"/>
<dbReference type="Proteomes" id="UP001187343">
    <property type="component" value="Unassembled WGS sequence"/>
</dbReference>
<dbReference type="SUPFAM" id="SSF117839">
    <property type="entry name" value="WWE domain"/>
    <property type="match status" value="1"/>
</dbReference>
<dbReference type="Pfam" id="PF00644">
    <property type="entry name" value="PARP"/>
    <property type="match status" value="1"/>
</dbReference>
<dbReference type="GO" id="GO:0003950">
    <property type="term" value="F:NAD+ poly-ADP-ribosyltransferase activity"/>
    <property type="evidence" value="ECO:0007669"/>
    <property type="project" value="UniProtKB-UniRule"/>
</dbReference>
<keyword evidence="11" id="KW-1185">Reference proteome</keyword>
<dbReference type="GO" id="GO:0005634">
    <property type="term" value="C:nucleus"/>
    <property type="evidence" value="ECO:0007669"/>
    <property type="project" value="UniProtKB-SubCell"/>
</dbReference>
<evidence type="ECO:0000256" key="5">
    <source>
        <dbReference type="ARBA" id="ARBA00023242"/>
    </source>
</evidence>
<evidence type="ECO:0000259" key="9">
    <source>
        <dbReference type="PROSITE" id="PS51154"/>
    </source>
</evidence>
<evidence type="ECO:0000256" key="2">
    <source>
        <dbReference type="ARBA" id="ARBA00022676"/>
    </source>
</evidence>
<keyword evidence="3 7" id="KW-0808">Transferase</keyword>
<feature type="domain" description="PARP catalytic" evidence="8">
    <location>
        <begin position="477"/>
        <end position="673"/>
    </location>
</feature>
<organism evidence="10 11">
    <name type="scientific">Cirrhinus molitorella</name>
    <name type="common">mud carp</name>
    <dbReference type="NCBI Taxonomy" id="172907"/>
    <lineage>
        <taxon>Eukaryota</taxon>
        <taxon>Metazoa</taxon>
        <taxon>Chordata</taxon>
        <taxon>Craniata</taxon>
        <taxon>Vertebrata</taxon>
        <taxon>Euteleostomi</taxon>
        <taxon>Actinopterygii</taxon>
        <taxon>Neopterygii</taxon>
        <taxon>Teleostei</taxon>
        <taxon>Ostariophysi</taxon>
        <taxon>Cypriniformes</taxon>
        <taxon>Cyprinidae</taxon>
        <taxon>Labeoninae</taxon>
        <taxon>Labeonini</taxon>
        <taxon>Cirrhinus</taxon>
    </lineage>
</organism>
<dbReference type="CDD" id="cd01439">
    <property type="entry name" value="TCCD_inducible_PARP_like"/>
    <property type="match status" value="1"/>
</dbReference>
<dbReference type="SUPFAM" id="SSF56399">
    <property type="entry name" value="ADP-ribosylation"/>
    <property type="match status" value="1"/>
</dbReference>
<dbReference type="InterPro" id="IPR002589">
    <property type="entry name" value="Macro_dom"/>
</dbReference>
<evidence type="ECO:0000256" key="4">
    <source>
        <dbReference type="ARBA" id="ARBA00023027"/>
    </source>
</evidence>
<sequence>MEVSFDSMRPWIKLSGERTFVQPAVTFFKSLADGLYTDTLIIKKAGAKQYFMEQGKMMLSMFVKEDGFTVTLQEDDMLKEENYVLSKGLLGRVSRSCLNIYILQIGHLTLEVSSGDITKEKTDAIVNSSNQTFSFKSGVSKAILDGAGLQVEQELLQMAEDTNYQLAEIVTSSGNLPCKEIIHIVGCNKPSEIQQKVLTVLKLCENHRFTSVAFPALGTGQGGANPADVADAMISAVIEFVIKNEPVHVKSVEFIIFQTSMLDDFHQSMLKRGMKSKKGTINRIKGKKILFDQIEPVVFQLCGETPADLSKASALINSLINQEHMNITIHDPAIAHFTKEDLEMLSKMEKELKVSVLTKTNDQVITLKGLTGFVQTAESRIRDIIRKAERNEHRKSLGNLTSRIVQWQYKSGHSFIAFDVFTNYDLEEAFKLQTTSVQIKIESEMYDADIVRKIATKGRKRIELKRVELKAAAQRSLPSHWDDMKGQSVVVVKLTAGSKEYADVEKEFRKTGLSSNIIKLIKIQRVQNSTLWRYYVIKKEELEEKNKHKNNEKCLFHGTGTDKTDQINNYGFNRSFAGMHGAMYGKGTYFAVDPSYSAKNYSKPDGKGHKRVYLARVLVGDFTQGKKGLVTPPKRKSGGVHLYDSVTDKTNNPSMFVIFNDVQAYPEYLITFQ</sequence>
<dbReference type="GO" id="GO:0010629">
    <property type="term" value="P:negative regulation of gene expression"/>
    <property type="evidence" value="ECO:0007669"/>
    <property type="project" value="TreeGrafter"/>
</dbReference>
<reference evidence="10" key="1">
    <citation type="submission" date="2023-08" db="EMBL/GenBank/DDBJ databases">
        <title>Chromosome-level Genome Assembly of mud carp (Cirrhinus molitorella).</title>
        <authorList>
            <person name="Liu H."/>
        </authorList>
    </citation>
    <scope>NUCLEOTIDE SEQUENCE</scope>
    <source>
        <strain evidence="10">Prfri</strain>
        <tissue evidence="10">Muscle</tissue>
    </source>
</reference>
<comment type="caution">
    <text evidence="10">The sequence shown here is derived from an EMBL/GenBank/DDBJ whole genome shotgun (WGS) entry which is preliminary data.</text>
</comment>
<dbReference type="PROSITE" id="PS51059">
    <property type="entry name" value="PARP_CATALYTIC"/>
    <property type="match status" value="1"/>
</dbReference>
<proteinExistence type="inferred from homology"/>
<dbReference type="PANTHER" id="PTHR14453:SF106">
    <property type="entry name" value="POLY [ADP-RIBOSE] POLYMERASE"/>
    <property type="match status" value="1"/>
</dbReference>
<dbReference type="Gene3D" id="3.90.228.10">
    <property type="match status" value="1"/>
</dbReference>
<dbReference type="EMBL" id="JAUYZG010000023">
    <property type="protein sequence ID" value="KAK2871255.1"/>
    <property type="molecule type" value="Genomic_DNA"/>
</dbReference>
<keyword evidence="4 7" id="KW-0520">NAD</keyword>
<gene>
    <name evidence="10" type="ORF">Q8A67_023782</name>
</gene>
<accession>A0AA88P0I4</accession>
<dbReference type="InterPro" id="IPR052056">
    <property type="entry name" value="Mono-ARTD/PARP"/>
</dbReference>
<dbReference type="EC" id="2.4.2.-" evidence="7"/>
<dbReference type="SMART" id="SM00506">
    <property type="entry name" value="A1pp"/>
    <property type="match status" value="1"/>
</dbReference>
<evidence type="ECO:0000256" key="7">
    <source>
        <dbReference type="RuleBase" id="RU362114"/>
    </source>
</evidence>
<evidence type="ECO:0000259" key="8">
    <source>
        <dbReference type="PROSITE" id="PS51059"/>
    </source>
</evidence>
<dbReference type="InterPro" id="IPR037197">
    <property type="entry name" value="WWE_dom_sf"/>
</dbReference>
<evidence type="ECO:0000256" key="3">
    <source>
        <dbReference type="ARBA" id="ARBA00022679"/>
    </source>
</evidence>
<dbReference type="Pfam" id="PF01661">
    <property type="entry name" value="Macro"/>
    <property type="match status" value="1"/>
</dbReference>
<evidence type="ECO:0000313" key="11">
    <source>
        <dbReference type="Proteomes" id="UP001187343"/>
    </source>
</evidence>
<feature type="domain" description="Macro" evidence="9">
    <location>
        <begin position="97"/>
        <end position="273"/>
    </location>
</feature>
<dbReference type="Gene3D" id="3.40.220.10">
    <property type="entry name" value="Leucine Aminopeptidase, subunit E, domain 1"/>
    <property type="match status" value="1"/>
</dbReference>
<comment type="similarity">
    <text evidence="6">Belongs to the ARTD/PARP family.</text>
</comment>
<dbReference type="SUPFAM" id="SSF52949">
    <property type="entry name" value="Macro domain-like"/>
    <property type="match status" value="1"/>
</dbReference>
<protein>
    <recommendedName>
        <fullName evidence="7">Poly [ADP-ribose] polymerase</fullName>
        <shortName evidence="7">PARP</shortName>
        <ecNumber evidence="7">2.4.2.-</ecNumber>
    </recommendedName>
</protein>
<dbReference type="PROSITE" id="PS51154">
    <property type="entry name" value="MACRO"/>
    <property type="match status" value="1"/>
</dbReference>
<dbReference type="GO" id="GO:0070212">
    <property type="term" value="P:protein poly-ADP-ribosylation"/>
    <property type="evidence" value="ECO:0007669"/>
    <property type="project" value="TreeGrafter"/>
</dbReference>
<dbReference type="FunFam" id="3.90.228.10:FF:000008">
    <property type="entry name" value="Poly [ADP-ribose] polymerase"/>
    <property type="match status" value="1"/>
</dbReference>
<comment type="subcellular location">
    <subcellularLocation>
        <location evidence="1">Nucleus</location>
    </subcellularLocation>
</comment>
<keyword evidence="2 7" id="KW-0328">Glycosyltransferase</keyword>
<dbReference type="GO" id="GO:0003714">
    <property type="term" value="F:transcription corepressor activity"/>
    <property type="evidence" value="ECO:0007669"/>
    <property type="project" value="TreeGrafter"/>
</dbReference>
<dbReference type="InterPro" id="IPR043472">
    <property type="entry name" value="Macro_dom-like"/>
</dbReference>
<dbReference type="InterPro" id="IPR012317">
    <property type="entry name" value="Poly(ADP-ribose)pol_cat_dom"/>
</dbReference>
<dbReference type="GO" id="GO:1990404">
    <property type="term" value="F:NAD+-protein mono-ADP-ribosyltransferase activity"/>
    <property type="evidence" value="ECO:0007669"/>
    <property type="project" value="TreeGrafter"/>
</dbReference>
<dbReference type="Pfam" id="PF23254">
    <property type="entry name" value="KH_PARP14_8"/>
    <property type="match status" value="1"/>
</dbReference>
<keyword evidence="5" id="KW-0539">Nucleus</keyword>
<dbReference type="Pfam" id="PF22005">
    <property type="entry name" value="WWE_1"/>
    <property type="match status" value="1"/>
</dbReference>
<name>A0AA88P0I4_9TELE</name>
<dbReference type="InterPro" id="IPR057049">
    <property type="entry name" value="PARP14_KH_8"/>
</dbReference>
<evidence type="ECO:0000256" key="1">
    <source>
        <dbReference type="ARBA" id="ARBA00004123"/>
    </source>
</evidence>